<proteinExistence type="predicted"/>
<dbReference type="AlphaFoldDB" id="T0ZNC0"/>
<accession>T0ZNC0</accession>
<name>T0ZNC0_9ZZZZ</name>
<evidence type="ECO:0000313" key="1">
    <source>
        <dbReference type="EMBL" id="EQD31285.1"/>
    </source>
</evidence>
<feature type="non-terminal residue" evidence="1">
    <location>
        <position position="1"/>
    </location>
</feature>
<dbReference type="PANTHER" id="PTHR34614">
    <property type="match status" value="1"/>
</dbReference>
<sequence length="248" mass="29104">LTVLPRSRKEDSLFREWAQTHEFAWETVRERPNPRNRTRSRDVWKMAESPIPAGDGFRLVWLWNSLMAEEDLEAREERIGRALAGLEERLQSPKTKLRSRAAAEKAAERAVGATAVRWVGWEVTEEEVATFRQEKRGRPGKETRFRRQVKPRFHVAAQPKEEAIAYDAKTDGMFPLLTNERRLTLPQLLEAWKFQPRLEKRHAQLKSVLQVRPALLKNIDRLEALFFLYFLALPVESLLEREVRHSME</sequence>
<dbReference type="EMBL" id="AUZX01014767">
    <property type="protein sequence ID" value="EQD31285.1"/>
    <property type="molecule type" value="Genomic_DNA"/>
</dbReference>
<reference evidence="1" key="2">
    <citation type="journal article" date="2014" name="ISME J.">
        <title>Microbial stratification in low pH oxic and suboxic macroscopic growths along an acid mine drainage.</title>
        <authorList>
            <person name="Mendez-Garcia C."/>
            <person name="Mesa V."/>
            <person name="Sprenger R.R."/>
            <person name="Richter M."/>
            <person name="Diez M.S."/>
            <person name="Solano J."/>
            <person name="Bargiela R."/>
            <person name="Golyshina O.V."/>
            <person name="Manteca A."/>
            <person name="Ramos J.L."/>
            <person name="Gallego J.R."/>
            <person name="Llorente I."/>
            <person name="Martins Dos Santos V.A."/>
            <person name="Jensen O.N."/>
            <person name="Pelaez A.I."/>
            <person name="Sanchez J."/>
            <person name="Ferrer M."/>
        </authorList>
    </citation>
    <scope>NUCLEOTIDE SEQUENCE</scope>
</reference>
<comment type="caution">
    <text evidence="1">The sequence shown here is derived from an EMBL/GenBank/DDBJ whole genome shotgun (WGS) entry which is preliminary data.</text>
</comment>
<protein>
    <submittedName>
        <fullName evidence="1">Transposase-like protein</fullName>
    </submittedName>
</protein>
<gene>
    <name evidence="1" type="ORF">B1A_20009</name>
</gene>
<feature type="non-terminal residue" evidence="1">
    <location>
        <position position="248"/>
    </location>
</feature>
<dbReference type="PANTHER" id="PTHR34614:SF2">
    <property type="entry name" value="TRANSPOSASE IS4-LIKE DOMAIN-CONTAINING PROTEIN"/>
    <property type="match status" value="1"/>
</dbReference>
<organism evidence="1">
    <name type="scientific">mine drainage metagenome</name>
    <dbReference type="NCBI Taxonomy" id="410659"/>
    <lineage>
        <taxon>unclassified sequences</taxon>
        <taxon>metagenomes</taxon>
        <taxon>ecological metagenomes</taxon>
    </lineage>
</organism>
<reference evidence="1" key="1">
    <citation type="submission" date="2013-08" db="EMBL/GenBank/DDBJ databases">
        <authorList>
            <person name="Mendez C."/>
            <person name="Richter M."/>
            <person name="Ferrer M."/>
            <person name="Sanchez J."/>
        </authorList>
    </citation>
    <scope>NUCLEOTIDE SEQUENCE</scope>
</reference>